<proteinExistence type="predicted"/>
<dbReference type="OrthoDB" id="981216at2"/>
<dbReference type="PANTHER" id="PTHR23310">
    <property type="entry name" value="ACYL-COA-BINDING PROTEIN, ACBP"/>
    <property type="match status" value="1"/>
</dbReference>
<dbReference type="Gene3D" id="1.20.80.10">
    <property type="match status" value="1"/>
</dbReference>
<comment type="caution">
    <text evidence="3">The sequence shown here is derived from an EMBL/GenBank/DDBJ whole genome shotgun (WGS) entry which is preliminary data.</text>
</comment>
<organism evidence="3 4">
    <name type="scientific">Polaribacter irgensii 23-P</name>
    <dbReference type="NCBI Taxonomy" id="313594"/>
    <lineage>
        <taxon>Bacteria</taxon>
        <taxon>Pseudomonadati</taxon>
        <taxon>Bacteroidota</taxon>
        <taxon>Flavobacteriia</taxon>
        <taxon>Flavobacteriales</taxon>
        <taxon>Flavobacteriaceae</taxon>
    </lineage>
</organism>
<accession>A4BZ11</accession>
<gene>
    <name evidence="3" type="ORF">PI23P_07260</name>
</gene>
<evidence type="ECO:0000313" key="4">
    <source>
        <dbReference type="Proteomes" id="UP000003053"/>
    </source>
</evidence>
<dbReference type="InterPro" id="IPR022408">
    <property type="entry name" value="Acyl-CoA-binding_prot_CS"/>
</dbReference>
<evidence type="ECO:0000313" key="3">
    <source>
        <dbReference type="EMBL" id="EAR12404.1"/>
    </source>
</evidence>
<name>A4BZ11_9FLAO</name>
<dbReference type="PROSITE" id="PS00880">
    <property type="entry name" value="ACB_1"/>
    <property type="match status" value="1"/>
</dbReference>
<evidence type="ECO:0000259" key="2">
    <source>
        <dbReference type="PROSITE" id="PS51228"/>
    </source>
</evidence>
<sequence>MTSDLDLAFKEAFSSISELNEAVAPDIMLKFYAYYKQATFGSTFPFDVKLDVRNAFKINAWMQLKNMSAKQAKKEYIKLAMIVLKAKIK</sequence>
<dbReference type="PROSITE" id="PS51228">
    <property type="entry name" value="ACB_2"/>
    <property type="match status" value="1"/>
</dbReference>
<keyword evidence="4" id="KW-1185">Reference proteome</keyword>
<dbReference type="PRINTS" id="PR00689">
    <property type="entry name" value="ACOABINDINGP"/>
</dbReference>
<dbReference type="InterPro" id="IPR014352">
    <property type="entry name" value="FERM/acyl-CoA-bd_prot_sf"/>
</dbReference>
<dbReference type="eggNOG" id="COG4281">
    <property type="taxonomic scope" value="Bacteria"/>
</dbReference>
<dbReference type="GO" id="GO:0000062">
    <property type="term" value="F:fatty-acyl-CoA binding"/>
    <property type="evidence" value="ECO:0007669"/>
    <property type="project" value="InterPro"/>
</dbReference>
<feature type="domain" description="ACB" evidence="2">
    <location>
        <begin position="5"/>
        <end position="89"/>
    </location>
</feature>
<keyword evidence="3" id="KW-0456">Lyase</keyword>
<dbReference type="Proteomes" id="UP000003053">
    <property type="component" value="Unassembled WGS sequence"/>
</dbReference>
<dbReference type="RefSeq" id="WP_004570072.1">
    <property type="nucleotide sequence ID" value="NZ_CH724148.1"/>
</dbReference>
<dbReference type="GO" id="GO:0004609">
    <property type="term" value="F:phosphatidylserine decarboxylase activity"/>
    <property type="evidence" value="ECO:0007669"/>
    <property type="project" value="UniProtKB-EC"/>
</dbReference>
<dbReference type="STRING" id="313594.PI23P_07260"/>
<evidence type="ECO:0000256" key="1">
    <source>
        <dbReference type="ARBA" id="ARBA00023121"/>
    </source>
</evidence>
<keyword evidence="1" id="KW-0446">Lipid-binding</keyword>
<reference evidence="3 4" key="1">
    <citation type="submission" date="2006-02" db="EMBL/GenBank/DDBJ databases">
        <authorList>
            <person name="Murray A."/>
            <person name="Staley J."/>
            <person name="Ferriera S."/>
            <person name="Johnson J."/>
            <person name="Kravitz S."/>
            <person name="Halpern A."/>
            <person name="Remington K."/>
            <person name="Beeson K."/>
            <person name="Tran B."/>
            <person name="Rogers Y.-H."/>
            <person name="Friedman R."/>
            <person name="Venter J.C."/>
        </authorList>
    </citation>
    <scope>NUCLEOTIDE SEQUENCE [LARGE SCALE GENOMIC DNA]</scope>
    <source>
        <strain evidence="3 4">23-P</strain>
    </source>
</reference>
<dbReference type="GO" id="GO:0006631">
    <property type="term" value="P:fatty acid metabolic process"/>
    <property type="evidence" value="ECO:0007669"/>
    <property type="project" value="TreeGrafter"/>
</dbReference>
<dbReference type="Pfam" id="PF00887">
    <property type="entry name" value="ACBP"/>
    <property type="match status" value="1"/>
</dbReference>
<dbReference type="HOGENOM" id="CLU_118853_5_0_10"/>
<dbReference type="PANTHER" id="PTHR23310:SF62">
    <property type="entry name" value="ACYL-COA BINDING PROTEIN 1, ISOFORM A"/>
    <property type="match status" value="1"/>
</dbReference>
<dbReference type="InterPro" id="IPR035984">
    <property type="entry name" value="Acyl-CoA-binding_sf"/>
</dbReference>
<protein>
    <submittedName>
        <fullName evidence="3">Phosphatidylserine decarboxylase</fullName>
        <ecNumber evidence="3">4.1.1.65</ecNumber>
    </submittedName>
</protein>
<dbReference type="AlphaFoldDB" id="A4BZ11"/>
<dbReference type="SUPFAM" id="SSF47027">
    <property type="entry name" value="Acyl-CoA binding protein"/>
    <property type="match status" value="1"/>
</dbReference>
<dbReference type="EC" id="4.1.1.65" evidence="3"/>
<dbReference type="InterPro" id="IPR000582">
    <property type="entry name" value="Acyl-CoA-binding_protein"/>
</dbReference>
<dbReference type="EMBL" id="AAOG01000002">
    <property type="protein sequence ID" value="EAR12404.1"/>
    <property type="molecule type" value="Genomic_DNA"/>
</dbReference>